<dbReference type="AlphaFoldDB" id="A0A1C9KCU0"/>
<dbReference type="PANTHER" id="PTHR24416">
    <property type="entry name" value="TYROSINE-PROTEIN KINASE RECEPTOR"/>
    <property type="match status" value="1"/>
</dbReference>
<dbReference type="PIRSF" id="PIRSF000654">
    <property type="entry name" value="Integrin-linked_kinase"/>
    <property type="match status" value="1"/>
</dbReference>
<name>A0A1C9KCU0_NEMVE</name>
<dbReference type="InterPro" id="IPR050122">
    <property type="entry name" value="RTK"/>
</dbReference>
<dbReference type="InterPro" id="IPR008266">
    <property type="entry name" value="Tyr_kinase_AS"/>
</dbReference>
<accession>A0A1C9KCU0</accession>
<evidence type="ECO:0000313" key="2">
    <source>
        <dbReference type="EMBL" id="AOP31974.1"/>
    </source>
</evidence>
<dbReference type="PROSITE" id="PS00109">
    <property type="entry name" value="PROTEIN_KINASE_TYR"/>
    <property type="match status" value="1"/>
</dbReference>
<dbReference type="SMART" id="SM00219">
    <property type="entry name" value="TyrKc"/>
    <property type="match status" value="1"/>
</dbReference>
<dbReference type="Gene3D" id="3.30.200.20">
    <property type="entry name" value="Phosphorylase Kinase, domain 1"/>
    <property type="match status" value="1"/>
</dbReference>
<dbReference type="Pfam" id="PF07714">
    <property type="entry name" value="PK_Tyr_Ser-Thr"/>
    <property type="match status" value="1"/>
</dbReference>
<sequence>MPDNAREDDRRDMMTEMDILKHVGRHPNVVSLVGACTLDEPLFVVIEFVEGGDLRDLLLKSRMSRNKWASSSYENLRSRLNERQLLFLALGVARGMAHLEEKQCIHRDLAARNVLVGLGLVAKVADFGLARHVTTDGLYIVSAQTKLPWKWMAPESLRGLYTTKSDVWSFGVVLWEIATLGETPYPNEVSIMKLLQHLIDGHRMSKPPYCDEEIYKLMLECWQLDPATRPSFKEIERTLKKLLEEAYRTYVNVSPVEDEIAV</sequence>
<dbReference type="FunFam" id="3.30.200.20:FF:000619">
    <property type="entry name" value="macrophage colony-stimulating factor 1 receptor isoform X2"/>
    <property type="match status" value="1"/>
</dbReference>
<dbReference type="InterPro" id="IPR020635">
    <property type="entry name" value="Tyr_kinase_cat_dom"/>
</dbReference>
<dbReference type="Gene3D" id="1.10.510.10">
    <property type="entry name" value="Transferase(Phosphotransferase) domain 1"/>
    <property type="match status" value="1"/>
</dbReference>
<dbReference type="InterPro" id="IPR000719">
    <property type="entry name" value="Prot_kinase_dom"/>
</dbReference>
<dbReference type="PANTHER" id="PTHR24416:SF622">
    <property type="entry name" value="PROTEIN KINASE DOMAIN-CONTAINING PROTEIN"/>
    <property type="match status" value="1"/>
</dbReference>
<keyword evidence="2" id="KW-0675">Receptor</keyword>
<dbReference type="InterPro" id="IPR011009">
    <property type="entry name" value="Kinase-like_dom_sf"/>
</dbReference>
<dbReference type="EMBL" id="KU746919">
    <property type="protein sequence ID" value="AOP31974.1"/>
    <property type="molecule type" value="mRNA"/>
</dbReference>
<dbReference type="InterPro" id="IPR001245">
    <property type="entry name" value="Ser-Thr/Tyr_kinase_cat_dom"/>
</dbReference>
<dbReference type="GO" id="GO:0005524">
    <property type="term" value="F:ATP binding"/>
    <property type="evidence" value="ECO:0007669"/>
    <property type="project" value="InterPro"/>
</dbReference>
<organism evidence="2">
    <name type="scientific">Nematostella vectensis</name>
    <name type="common">Starlet sea anemone</name>
    <dbReference type="NCBI Taxonomy" id="45351"/>
    <lineage>
        <taxon>Eukaryota</taxon>
        <taxon>Metazoa</taxon>
        <taxon>Cnidaria</taxon>
        <taxon>Anthozoa</taxon>
        <taxon>Hexacorallia</taxon>
        <taxon>Actiniaria</taxon>
        <taxon>Edwardsiidae</taxon>
        <taxon>Nematostella</taxon>
    </lineage>
</organism>
<dbReference type="PRINTS" id="PR00109">
    <property type="entry name" value="TYRKINASE"/>
</dbReference>
<dbReference type="FunFam" id="1.10.510.10:FF:000743">
    <property type="entry name" value="Predicted protein"/>
    <property type="match status" value="1"/>
</dbReference>
<evidence type="ECO:0000259" key="1">
    <source>
        <dbReference type="PROSITE" id="PS50011"/>
    </source>
</evidence>
<dbReference type="GO" id="GO:0004713">
    <property type="term" value="F:protein tyrosine kinase activity"/>
    <property type="evidence" value="ECO:0007669"/>
    <property type="project" value="InterPro"/>
</dbReference>
<dbReference type="CDD" id="cd00192">
    <property type="entry name" value="PTKc"/>
    <property type="match status" value="1"/>
</dbReference>
<protein>
    <submittedName>
        <fullName evidence="2">Platelet derived growth factor receptor-like protein</fullName>
    </submittedName>
</protein>
<feature type="domain" description="Protein kinase" evidence="1">
    <location>
        <begin position="1"/>
        <end position="243"/>
    </location>
</feature>
<reference evidence="2" key="1">
    <citation type="submission" date="2016-02" db="EMBL/GenBank/DDBJ databases">
        <title>Erk-MAPK signaling is required for endodermal and ectodermal patterning prior to the onset of gastrulation in the sea anemone Nematostella vectensis.</title>
        <authorList>
            <person name="Johnston H."/>
            <person name="Amiel A.R."/>
            <person name="Chock T."/>
            <person name="Dahlin P."/>
            <person name="Steinworth B."/>
            <person name="Iglesias M."/>
            <person name="Layden M."/>
            <person name="Rottinger E."/>
            <person name="Martindale M.Q."/>
        </authorList>
    </citation>
    <scope>NUCLEOTIDE SEQUENCE</scope>
</reference>
<proteinExistence type="evidence at transcript level"/>
<dbReference type="SUPFAM" id="SSF56112">
    <property type="entry name" value="Protein kinase-like (PK-like)"/>
    <property type="match status" value="1"/>
</dbReference>
<dbReference type="PROSITE" id="PS50011">
    <property type="entry name" value="PROTEIN_KINASE_DOM"/>
    <property type="match status" value="1"/>
</dbReference>